<dbReference type="InterPro" id="IPR000873">
    <property type="entry name" value="AMP-dep_synth/lig_dom"/>
</dbReference>
<feature type="domain" description="AMP-binding enzyme C-terminal" evidence="3">
    <location>
        <begin position="418"/>
        <end position="489"/>
    </location>
</feature>
<dbReference type="PANTHER" id="PTHR43352:SF1">
    <property type="entry name" value="ANTHRANILATE--COA LIGASE"/>
    <property type="match status" value="1"/>
</dbReference>
<dbReference type="Gene3D" id="3.30.300.30">
    <property type="match status" value="1"/>
</dbReference>
<reference evidence="4 5" key="1">
    <citation type="submission" date="2022-10" db="EMBL/GenBank/DDBJ databases">
        <title>Defluviimonas sp. nov., isolated from ocean surface water.</title>
        <authorList>
            <person name="He W."/>
            <person name="Wang L."/>
            <person name="Zhang D.-F."/>
        </authorList>
    </citation>
    <scope>NUCLEOTIDE SEQUENCE [LARGE SCALE GENOMIC DNA]</scope>
    <source>
        <strain evidence="4 5">WL0002</strain>
    </source>
</reference>
<dbReference type="SUPFAM" id="SSF56801">
    <property type="entry name" value="Acetyl-CoA synthetase-like"/>
    <property type="match status" value="1"/>
</dbReference>
<keyword evidence="5" id="KW-1185">Reference proteome</keyword>
<dbReference type="EMBL" id="JAOWKY010000004">
    <property type="protein sequence ID" value="MCV2869971.1"/>
    <property type="molecule type" value="Genomic_DNA"/>
</dbReference>
<dbReference type="Pfam" id="PF13193">
    <property type="entry name" value="AMP-binding_C"/>
    <property type="match status" value="1"/>
</dbReference>
<comment type="caution">
    <text evidence="4">The sequence shown here is derived from an EMBL/GenBank/DDBJ whole genome shotgun (WGS) entry which is preliminary data.</text>
</comment>
<keyword evidence="1 4" id="KW-0436">Ligase</keyword>
<feature type="domain" description="AMP-dependent synthetase/ligase" evidence="2">
    <location>
        <begin position="28"/>
        <end position="367"/>
    </location>
</feature>
<gene>
    <name evidence="4" type="ORF">OEW28_15175</name>
</gene>
<dbReference type="GO" id="GO:0016874">
    <property type="term" value="F:ligase activity"/>
    <property type="evidence" value="ECO:0007669"/>
    <property type="project" value="UniProtKB-KW"/>
</dbReference>
<dbReference type="PANTHER" id="PTHR43352">
    <property type="entry name" value="ACETYL-COA SYNTHETASE"/>
    <property type="match status" value="1"/>
</dbReference>
<dbReference type="InterPro" id="IPR042099">
    <property type="entry name" value="ANL_N_sf"/>
</dbReference>
<evidence type="ECO:0000259" key="2">
    <source>
        <dbReference type="Pfam" id="PF00501"/>
    </source>
</evidence>
<accession>A0ABT2ZGW7</accession>
<organism evidence="4 5">
    <name type="scientific">Albidovulum marisflavi</name>
    <dbReference type="NCBI Taxonomy" id="2984159"/>
    <lineage>
        <taxon>Bacteria</taxon>
        <taxon>Pseudomonadati</taxon>
        <taxon>Pseudomonadota</taxon>
        <taxon>Alphaproteobacteria</taxon>
        <taxon>Rhodobacterales</taxon>
        <taxon>Paracoccaceae</taxon>
        <taxon>Albidovulum</taxon>
    </lineage>
</organism>
<dbReference type="Pfam" id="PF00501">
    <property type="entry name" value="AMP-binding"/>
    <property type="match status" value="1"/>
</dbReference>
<sequence length="503" mass="52898">MLSLGDSSGGFALPASFNLAAHVLSRAEPLGDKIALQILRPAGAERWSYTRLAAAVRGVATGLLDEGMEPGDRVLLRLGNGVEFPLAFLGAIAAGIIPVVCSSQLTQPEIERIAASIKPGLAIAGEGVTRPSGLRTIDARALARMEALPSSGFAMADPNRPAYIIYTSGTSGVPRAVLHAHRAILARKMMFQGWYGLTDGDRILHAGAMNWTYTLGTGLMDPWTAGATALVPAAGVMLDQIPLLLKRFDATIFAAAPGVYRQILKSGATLSLPRLRHGLSAGEKLPETTRTAWLAATGTPIHEAFGMSECSTFLSGSPDRPAPEGSLGYPQAGRSIAILDDAGNPVARGTEGTIAIHRSDPGLFLTYADAPDEASSRFQGDWFLTGDRAVMGGDGAVTYLGRADDMMNAGGFRVAPSEVEAVMARVPGLDACAAIEARIKADATVIALVHSGTAAEADLAAAAESGLARYKQPRLYIHRDTLPRTSTGKINRRALREEWEASH</sequence>
<evidence type="ECO:0000256" key="1">
    <source>
        <dbReference type="ARBA" id="ARBA00022598"/>
    </source>
</evidence>
<evidence type="ECO:0000259" key="3">
    <source>
        <dbReference type="Pfam" id="PF13193"/>
    </source>
</evidence>
<dbReference type="Gene3D" id="3.40.50.12780">
    <property type="entry name" value="N-terminal domain of ligase-like"/>
    <property type="match status" value="1"/>
</dbReference>
<dbReference type="Proteomes" id="UP001652542">
    <property type="component" value="Unassembled WGS sequence"/>
</dbReference>
<dbReference type="InterPro" id="IPR020845">
    <property type="entry name" value="AMP-binding_CS"/>
</dbReference>
<dbReference type="InterPro" id="IPR045851">
    <property type="entry name" value="AMP-bd_C_sf"/>
</dbReference>
<dbReference type="InterPro" id="IPR025110">
    <property type="entry name" value="AMP-bd_C"/>
</dbReference>
<dbReference type="RefSeq" id="WP_263735640.1">
    <property type="nucleotide sequence ID" value="NZ_JAOWKY010000004.1"/>
</dbReference>
<name>A0ABT2ZGW7_9RHOB</name>
<protein>
    <submittedName>
        <fullName evidence="4">Acyl--CoA ligase</fullName>
    </submittedName>
</protein>
<evidence type="ECO:0000313" key="4">
    <source>
        <dbReference type="EMBL" id="MCV2869971.1"/>
    </source>
</evidence>
<dbReference type="PROSITE" id="PS00455">
    <property type="entry name" value="AMP_BINDING"/>
    <property type="match status" value="1"/>
</dbReference>
<proteinExistence type="predicted"/>
<evidence type="ECO:0000313" key="5">
    <source>
        <dbReference type="Proteomes" id="UP001652542"/>
    </source>
</evidence>